<sequence>MQQITAPALRDRLNDANQPAPLLLDVREPHEYAFCHIEGSLNLPMNTVPARIGELDPDRETVVICHHGMRSASIAGFLGSRDFQKVFNLSGGVEAWAVLVDPAMPRY</sequence>
<dbReference type="EMBL" id="FXAM01000001">
    <property type="protein sequence ID" value="SMF96315.1"/>
    <property type="molecule type" value="Genomic_DNA"/>
</dbReference>
<dbReference type="OrthoDB" id="9811849at2"/>
<name>A0A1Y6D981_9GAMM</name>
<feature type="domain" description="Rhodanese" evidence="1">
    <location>
        <begin position="17"/>
        <end position="105"/>
    </location>
</feature>
<dbReference type="GO" id="GO:0016740">
    <property type="term" value="F:transferase activity"/>
    <property type="evidence" value="ECO:0007669"/>
    <property type="project" value="UniProtKB-KW"/>
</dbReference>
<dbReference type="InterPro" id="IPR001763">
    <property type="entry name" value="Rhodanese-like_dom"/>
</dbReference>
<gene>
    <name evidence="2" type="ORF">SAMN02949497_3709</name>
</gene>
<proteinExistence type="predicted"/>
<dbReference type="InterPro" id="IPR050229">
    <property type="entry name" value="GlpE_sulfurtransferase"/>
</dbReference>
<dbReference type="Gene3D" id="3.40.250.10">
    <property type="entry name" value="Rhodanese-like domain"/>
    <property type="match status" value="1"/>
</dbReference>
<protein>
    <submittedName>
        <fullName evidence="2">Rhodanese-related sulfurtransferase</fullName>
    </submittedName>
</protein>
<dbReference type="PANTHER" id="PTHR43031:SF17">
    <property type="entry name" value="SULFURTRANSFERASE YTWF-RELATED"/>
    <property type="match status" value="1"/>
</dbReference>
<dbReference type="Proteomes" id="UP000192923">
    <property type="component" value="Unassembled WGS sequence"/>
</dbReference>
<dbReference type="SMART" id="SM00450">
    <property type="entry name" value="RHOD"/>
    <property type="match status" value="1"/>
</dbReference>
<dbReference type="PANTHER" id="PTHR43031">
    <property type="entry name" value="FAD-DEPENDENT OXIDOREDUCTASE"/>
    <property type="match status" value="1"/>
</dbReference>
<dbReference type="SUPFAM" id="SSF52821">
    <property type="entry name" value="Rhodanese/Cell cycle control phosphatase"/>
    <property type="match status" value="1"/>
</dbReference>
<dbReference type="RefSeq" id="WP_085215213.1">
    <property type="nucleotide sequence ID" value="NZ_FXAM01000001.1"/>
</dbReference>
<dbReference type="STRING" id="1760988.SAMN02949497_3709"/>
<dbReference type="AlphaFoldDB" id="A0A1Y6D981"/>
<organism evidence="2 3">
    <name type="scientific">Methylomagnum ishizawai</name>
    <dbReference type="NCBI Taxonomy" id="1760988"/>
    <lineage>
        <taxon>Bacteria</taxon>
        <taxon>Pseudomonadati</taxon>
        <taxon>Pseudomonadota</taxon>
        <taxon>Gammaproteobacteria</taxon>
        <taxon>Methylococcales</taxon>
        <taxon>Methylococcaceae</taxon>
        <taxon>Methylomagnum</taxon>
    </lineage>
</organism>
<evidence type="ECO:0000313" key="3">
    <source>
        <dbReference type="Proteomes" id="UP000192923"/>
    </source>
</evidence>
<evidence type="ECO:0000313" key="2">
    <source>
        <dbReference type="EMBL" id="SMF96315.1"/>
    </source>
</evidence>
<accession>A0A1Y6D981</accession>
<dbReference type="InterPro" id="IPR036873">
    <property type="entry name" value="Rhodanese-like_dom_sf"/>
</dbReference>
<keyword evidence="2" id="KW-0808">Transferase</keyword>
<dbReference type="PROSITE" id="PS50206">
    <property type="entry name" value="RHODANESE_3"/>
    <property type="match status" value="1"/>
</dbReference>
<dbReference type="Pfam" id="PF00581">
    <property type="entry name" value="Rhodanese"/>
    <property type="match status" value="1"/>
</dbReference>
<reference evidence="2 3" key="1">
    <citation type="submission" date="2016-12" db="EMBL/GenBank/DDBJ databases">
        <authorList>
            <person name="Song W.-J."/>
            <person name="Kurnit D.M."/>
        </authorList>
    </citation>
    <scope>NUCLEOTIDE SEQUENCE [LARGE SCALE GENOMIC DNA]</scope>
    <source>
        <strain evidence="2 3">175</strain>
    </source>
</reference>
<evidence type="ECO:0000259" key="1">
    <source>
        <dbReference type="PROSITE" id="PS50206"/>
    </source>
</evidence>
<keyword evidence="3" id="KW-1185">Reference proteome</keyword>